<evidence type="ECO:0000256" key="1">
    <source>
        <dbReference type="ARBA" id="ARBA00010609"/>
    </source>
</evidence>
<feature type="signal peptide" evidence="2">
    <location>
        <begin position="1"/>
        <end position="25"/>
    </location>
</feature>
<dbReference type="Pfam" id="PF07732">
    <property type="entry name" value="Cu-oxidase_3"/>
    <property type="match status" value="1"/>
</dbReference>
<sequence>MVERRSLMALALALLAAALAAPCFAGDPYAYFDWDVSFITAAPLGVKQQIAFQESGLPSLSTLHMKKTAYFLVRISFSSVDLSASPCAGWCKFQVKDQIGSFFYFPSINFQRAGGGYGGFTVNNRDVIAVPFDKPDGDITLFIGDWYKKDYKVHAIKQSQHNPDMSISYKKHRFVKLMDYGEWTEESRGTYNKGDGVARCSTQVLSWNFTSTT</sequence>
<dbReference type="PROSITE" id="PS51318">
    <property type="entry name" value="TAT"/>
    <property type="match status" value="1"/>
</dbReference>
<accession>A0A445MHS3</accession>
<gene>
    <name evidence="4" type="ORF">BHM03_00028654</name>
</gene>
<dbReference type="SUPFAM" id="SSF49503">
    <property type="entry name" value="Cupredoxins"/>
    <property type="match status" value="2"/>
</dbReference>
<feature type="chain" id="PRO_5019115619" description="Plastocyanin-like domain-containing protein" evidence="2">
    <location>
        <begin position="26"/>
        <end position="213"/>
    </location>
</feature>
<evidence type="ECO:0000256" key="2">
    <source>
        <dbReference type="SAM" id="SignalP"/>
    </source>
</evidence>
<evidence type="ECO:0000259" key="3">
    <source>
        <dbReference type="Pfam" id="PF07732"/>
    </source>
</evidence>
<dbReference type="AlphaFoldDB" id="A0A445MHS3"/>
<dbReference type="InterPro" id="IPR006311">
    <property type="entry name" value="TAT_signal"/>
</dbReference>
<comment type="similarity">
    <text evidence="1">Belongs to the multicopper oxidase family.</text>
</comment>
<protein>
    <recommendedName>
        <fullName evidence="3">Plastocyanin-like domain-containing protein</fullName>
    </recommendedName>
</protein>
<dbReference type="Proteomes" id="UP000290560">
    <property type="component" value="Unassembled WGS sequence"/>
</dbReference>
<proteinExistence type="inferred from homology"/>
<dbReference type="InterPro" id="IPR008972">
    <property type="entry name" value="Cupredoxin"/>
</dbReference>
<dbReference type="GO" id="GO:0005507">
    <property type="term" value="F:copper ion binding"/>
    <property type="evidence" value="ECO:0007669"/>
    <property type="project" value="InterPro"/>
</dbReference>
<dbReference type="Gene3D" id="2.60.40.420">
    <property type="entry name" value="Cupredoxins - blue copper proteins"/>
    <property type="match status" value="1"/>
</dbReference>
<organism evidence="4">
    <name type="scientific">Ensete ventricosum</name>
    <name type="common">Abyssinian banana</name>
    <name type="synonym">Musa ensete</name>
    <dbReference type="NCBI Taxonomy" id="4639"/>
    <lineage>
        <taxon>Eukaryota</taxon>
        <taxon>Viridiplantae</taxon>
        <taxon>Streptophyta</taxon>
        <taxon>Embryophyta</taxon>
        <taxon>Tracheophyta</taxon>
        <taxon>Spermatophyta</taxon>
        <taxon>Magnoliopsida</taxon>
        <taxon>Liliopsida</taxon>
        <taxon>Zingiberales</taxon>
        <taxon>Musaceae</taxon>
        <taxon>Ensete</taxon>
    </lineage>
</organism>
<keyword evidence="2" id="KW-0732">Signal</keyword>
<name>A0A445MHS3_ENSVE</name>
<dbReference type="InterPro" id="IPR011707">
    <property type="entry name" value="Cu-oxidase-like_N"/>
</dbReference>
<reference evidence="4" key="1">
    <citation type="journal article" date="2018" name="Data Brief">
        <title>Genome sequence data from 17 accessions of Ensete ventricosum, a staple food crop for millions in Ethiopia.</title>
        <authorList>
            <person name="Yemataw Z."/>
            <person name="Muzemil S."/>
            <person name="Ambachew D."/>
            <person name="Tripathi L."/>
            <person name="Tesfaye K."/>
            <person name="Chala A."/>
            <person name="Farbos A."/>
            <person name="O'Neill P."/>
            <person name="Moore K."/>
            <person name="Grant M."/>
            <person name="Studholme D.J."/>
        </authorList>
    </citation>
    <scope>NUCLEOTIDE SEQUENCE [LARGE SCALE GENOMIC DNA]</scope>
    <source>
        <tissue evidence="4">Leaf</tissue>
    </source>
</reference>
<feature type="domain" description="Plastocyanin-like" evidence="3">
    <location>
        <begin position="92"/>
        <end position="125"/>
    </location>
</feature>
<evidence type="ECO:0000313" key="4">
    <source>
        <dbReference type="EMBL" id="RZR73834.1"/>
    </source>
</evidence>
<dbReference type="EMBL" id="KV876031">
    <property type="protein sequence ID" value="RZR73834.1"/>
    <property type="molecule type" value="Genomic_DNA"/>
</dbReference>